<protein>
    <submittedName>
        <fullName evidence="1">Uncharacterized protein</fullName>
    </submittedName>
</protein>
<dbReference type="EMBL" id="MOOE01000007">
    <property type="protein sequence ID" value="KAK1527393.1"/>
    <property type="molecule type" value="Genomic_DNA"/>
</dbReference>
<keyword evidence="2" id="KW-1185">Reference proteome</keyword>
<dbReference type="GeneID" id="85339365"/>
<sequence length="346" mass="39313">NFTFFTRLINHHVSLASCRETSSRRAEEQYVLVSQVKYSVTDHLRVRDDWENKREDFQNKLSDVLGTEWTLKDISPIALYPYAEEGYAKERLGSCIENYVDSAIYNLKYFIERYGEDGKSELNSICHAHSLIIDLDDRPEGERVSYCGVIVKEGGVLAIVFSERNLGVNIGSALETQGLLSALNAAPPAPGSAAPMNFAARTSVRRDYDLQIEETRKSFADMLERPDIVLCPNFEANFEKIKAAAEKKGSEVRNDWEVNIGAFTRMYFEGLRSQMRYQKFDDDDMLREGFNEAAEKGEIHFRIVDKMAYATYGEVVLDDGLICLQTQAHNFGTNVDYAAEKLLDQL</sequence>
<dbReference type="Proteomes" id="UP001240678">
    <property type="component" value="Unassembled WGS sequence"/>
</dbReference>
<feature type="non-terminal residue" evidence="1">
    <location>
        <position position="1"/>
    </location>
</feature>
<reference evidence="1 2" key="1">
    <citation type="submission" date="2016-10" db="EMBL/GenBank/DDBJ databases">
        <title>The genome sequence of Colletotrichum fioriniae PJ7.</title>
        <authorList>
            <person name="Baroncelli R."/>
        </authorList>
    </citation>
    <scope>NUCLEOTIDE SEQUENCE [LARGE SCALE GENOMIC DNA]</scope>
    <source>
        <strain evidence="1 2">IMI 309622</strain>
    </source>
</reference>
<organism evidence="1 2">
    <name type="scientific">Colletotrichum costaricense</name>
    <dbReference type="NCBI Taxonomy" id="1209916"/>
    <lineage>
        <taxon>Eukaryota</taxon>
        <taxon>Fungi</taxon>
        <taxon>Dikarya</taxon>
        <taxon>Ascomycota</taxon>
        <taxon>Pezizomycotina</taxon>
        <taxon>Sordariomycetes</taxon>
        <taxon>Hypocreomycetidae</taxon>
        <taxon>Glomerellales</taxon>
        <taxon>Glomerellaceae</taxon>
        <taxon>Colletotrichum</taxon>
        <taxon>Colletotrichum acutatum species complex</taxon>
    </lineage>
</organism>
<name>A0AAI9YXA1_9PEZI</name>
<gene>
    <name evidence="1" type="ORF">CCOS01_07655</name>
</gene>
<evidence type="ECO:0000313" key="1">
    <source>
        <dbReference type="EMBL" id="KAK1527393.1"/>
    </source>
</evidence>
<proteinExistence type="predicted"/>
<comment type="caution">
    <text evidence="1">The sequence shown here is derived from an EMBL/GenBank/DDBJ whole genome shotgun (WGS) entry which is preliminary data.</text>
</comment>
<dbReference type="AlphaFoldDB" id="A0AAI9YXA1"/>
<dbReference type="RefSeq" id="XP_060313710.1">
    <property type="nucleotide sequence ID" value="XM_060455818.1"/>
</dbReference>
<accession>A0AAI9YXA1</accession>
<evidence type="ECO:0000313" key="2">
    <source>
        <dbReference type="Proteomes" id="UP001240678"/>
    </source>
</evidence>